<dbReference type="STRING" id="1121003.SAMN03080618_01059"/>
<gene>
    <name evidence="12" type="ORF">SAMN03080618_01059</name>
</gene>
<comment type="function">
    <text evidence="1">Condensation of UDP-2,3-diacylglucosamine and 2,3-diacylglucosamine-1-phosphate to form lipid A disaccharide, a precursor of lipid A, a phosphorylated glycolipid that anchors the lipopolysaccharide to the outer membrane of the cell.</text>
</comment>
<keyword evidence="9" id="KW-0443">Lipid metabolism</keyword>
<evidence type="ECO:0000313" key="12">
    <source>
        <dbReference type="EMBL" id="SFI67681.1"/>
    </source>
</evidence>
<evidence type="ECO:0000256" key="6">
    <source>
        <dbReference type="ARBA" id="ARBA00022556"/>
    </source>
</evidence>
<evidence type="ECO:0000256" key="2">
    <source>
        <dbReference type="ARBA" id="ARBA00007868"/>
    </source>
</evidence>
<dbReference type="RefSeq" id="WP_091519501.1">
    <property type="nucleotide sequence ID" value="NZ_FORF01000005.1"/>
</dbReference>
<comment type="similarity">
    <text evidence="2">Belongs to the LpxB family.</text>
</comment>
<sequence>MTPLRVAIVAGEESGDLLGADLVAALARLTGREIEIVGVGGRHLEALGLTSLFNSSDIALMGVTAILKDLPRLVKRIGQTADAVVRANPDCLITIDSPDFSLRVAKKVRAADPAIPIIHYVCPSVWAWRPGRAPAMRPYVDRILCVLPFEPGALEKLDGPTGTYVGHRLSADENVAAAVAHQLERAHVRSRRRSLLVLPGSRRSEVKRLLDPFRDAVNILAERGNEFDITIPTVPHVAPLVDAATVDWPIKPTIVHEPSEKWRAFAEADAALAASGTVLLELALSRVPTISCYKTDPLIGPLMRRMVTVWSAALPNLIADWPVVSEYFDDLVRPAHIARMLEQLMGDTDLRASQLTGFSQVASHMQTSRPPGELAAEAVLAEIASRT</sequence>
<dbReference type="EC" id="2.4.1.182" evidence="3 11"/>
<name>A0A1I3K586_9HYPH</name>
<proteinExistence type="inferred from homology"/>
<comment type="catalytic activity">
    <reaction evidence="10">
        <text>a lipid X + a UDP-2-N,3-O-bis[(3R)-3-hydroxyacyl]-alpha-D-glucosamine = a lipid A disaccharide + UDP + H(+)</text>
        <dbReference type="Rhea" id="RHEA:67828"/>
        <dbReference type="ChEBI" id="CHEBI:15378"/>
        <dbReference type="ChEBI" id="CHEBI:58223"/>
        <dbReference type="ChEBI" id="CHEBI:137748"/>
        <dbReference type="ChEBI" id="CHEBI:176338"/>
        <dbReference type="ChEBI" id="CHEBI:176343"/>
        <dbReference type="EC" id="2.4.1.182"/>
    </reaction>
</comment>
<evidence type="ECO:0000256" key="9">
    <source>
        <dbReference type="ARBA" id="ARBA00023098"/>
    </source>
</evidence>
<dbReference type="Pfam" id="PF02684">
    <property type="entry name" value="LpxB"/>
    <property type="match status" value="1"/>
</dbReference>
<evidence type="ECO:0000256" key="3">
    <source>
        <dbReference type="ARBA" id="ARBA00012687"/>
    </source>
</evidence>
<dbReference type="NCBIfam" id="TIGR00215">
    <property type="entry name" value="lpxB"/>
    <property type="match status" value="1"/>
</dbReference>
<dbReference type="SUPFAM" id="SSF53756">
    <property type="entry name" value="UDP-Glycosyltransferase/glycogen phosphorylase"/>
    <property type="match status" value="1"/>
</dbReference>
<reference evidence="13" key="1">
    <citation type="submission" date="2016-10" db="EMBL/GenBank/DDBJ databases">
        <authorList>
            <person name="Varghese N."/>
            <person name="Submissions S."/>
        </authorList>
    </citation>
    <scope>NUCLEOTIDE SEQUENCE [LARGE SCALE GENOMIC DNA]</scope>
    <source>
        <strain evidence="13">DSM 21857</strain>
    </source>
</reference>
<evidence type="ECO:0000256" key="10">
    <source>
        <dbReference type="ARBA" id="ARBA00048975"/>
    </source>
</evidence>
<dbReference type="EMBL" id="FORF01000005">
    <property type="protein sequence ID" value="SFI67681.1"/>
    <property type="molecule type" value="Genomic_DNA"/>
</dbReference>
<evidence type="ECO:0000256" key="1">
    <source>
        <dbReference type="ARBA" id="ARBA00002056"/>
    </source>
</evidence>
<accession>A0A1I3K586</accession>
<dbReference type="GO" id="GO:0009245">
    <property type="term" value="P:lipid A biosynthetic process"/>
    <property type="evidence" value="ECO:0007669"/>
    <property type="project" value="UniProtKB-UniRule"/>
</dbReference>
<dbReference type="Proteomes" id="UP000242763">
    <property type="component" value="Unassembled WGS sequence"/>
</dbReference>
<keyword evidence="13" id="KW-1185">Reference proteome</keyword>
<dbReference type="AlphaFoldDB" id="A0A1I3K586"/>
<evidence type="ECO:0000256" key="5">
    <source>
        <dbReference type="ARBA" id="ARBA00022516"/>
    </source>
</evidence>
<keyword evidence="6" id="KW-0441">Lipid A biosynthesis</keyword>
<dbReference type="PANTHER" id="PTHR30372:SF4">
    <property type="entry name" value="LIPID-A-DISACCHARIDE SYNTHASE, MITOCHONDRIAL-RELATED"/>
    <property type="match status" value="1"/>
</dbReference>
<dbReference type="GO" id="GO:0005543">
    <property type="term" value="F:phospholipid binding"/>
    <property type="evidence" value="ECO:0007669"/>
    <property type="project" value="TreeGrafter"/>
</dbReference>
<keyword evidence="5" id="KW-0444">Lipid biosynthesis</keyword>
<dbReference type="PANTHER" id="PTHR30372">
    <property type="entry name" value="LIPID-A-DISACCHARIDE SYNTHASE"/>
    <property type="match status" value="1"/>
</dbReference>
<evidence type="ECO:0000313" key="13">
    <source>
        <dbReference type="Proteomes" id="UP000242763"/>
    </source>
</evidence>
<keyword evidence="8" id="KW-0808">Transferase</keyword>
<keyword evidence="7" id="KW-0328">Glycosyltransferase</keyword>
<organism evidence="12 13">
    <name type="scientific">Aquamicrobium aerolatum DSM 21857</name>
    <dbReference type="NCBI Taxonomy" id="1121003"/>
    <lineage>
        <taxon>Bacteria</taxon>
        <taxon>Pseudomonadati</taxon>
        <taxon>Pseudomonadota</taxon>
        <taxon>Alphaproteobacteria</taxon>
        <taxon>Hyphomicrobiales</taxon>
        <taxon>Phyllobacteriaceae</taxon>
        <taxon>Aerobium</taxon>
    </lineage>
</organism>
<evidence type="ECO:0000256" key="8">
    <source>
        <dbReference type="ARBA" id="ARBA00022679"/>
    </source>
</evidence>
<dbReference type="GO" id="GO:0016020">
    <property type="term" value="C:membrane"/>
    <property type="evidence" value="ECO:0007669"/>
    <property type="project" value="GOC"/>
</dbReference>
<evidence type="ECO:0000256" key="7">
    <source>
        <dbReference type="ARBA" id="ARBA00022676"/>
    </source>
</evidence>
<protein>
    <recommendedName>
        <fullName evidence="4 11">Lipid-A-disaccharide synthase</fullName>
        <ecNumber evidence="3 11">2.4.1.182</ecNumber>
    </recommendedName>
</protein>
<dbReference type="OrthoDB" id="9801642at2"/>
<evidence type="ECO:0000256" key="4">
    <source>
        <dbReference type="ARBA" id="ARBA00020902"/>
    </source>
</evidence>
<evidence type="ECO:0000256" key="11">
    <source>
        <dbReference type="NCBIfam" id="TIGR00215"/>
    </source>
</evidence>
<dbReference type="InterPro" id="IPR003835">
    <property type="entry name" value="Glyco_trans_19"/>
</dbReference>
<dbReference type="GO" id="GO:0008915">
    <property type="term" value="F:lipid-A-disaccharide synthase activity"/>
    <property type="evidence" value="ECO:0007669"/>
    <property type="project" value="UniProtKB-UniRule"/>
</dbReference>